<organism evidence="7 8">
    <name type="scientific">Methanoregula boonei (strain DSM 21154 / JCM 14090 / 6A8)</name>
    <dbReference type="NCBI Taxonomy" id="456442"/>
    <lineage>
        <taxon>Archaea</taxon>
        <taxon>Methanobacteriati</taxon>
        <taxon>Methanobacteriota</taxon>
        <taxon>Stenosarchaea group</taxon>
        <taxon>Methanomicrobia</taxon>
        <taxon>Methanomicrobiales</taxon>
        <taxon>Methanoregulaceae</taxon>
        <taxon>Methanoregula</taxon>
    </lineage>
</organism>
<evidence type="ECO:0000256" key="5">
    <source>
        <dbReference type="ARBA" id="ARBA00038292"/>
    </source>
</evidence>
<feature type="domain" description="NADPH-dependent FMN reductase-like" evidence="6">
    <location>
        <begin position="1"/>
        <end position="154"/>
    </location>
</feature>
<dbReference type="EMBL" id="CP000780">
    <property type="protein sequence ID" value="ABS56793.1"/>
    <property type="molecule type" value="Genomic_DNA"/>
</dbReference>
<evidence type="ECO:0000313" key="8">
    <source>
        <dbReference type="Proteomes" id="UP000002408"/>
    </source>
</evidence>
<protein>
    <submittedName>
        <fullName evidence="7">NADPH-dependent FMN reductase</fullName>
    </submittedName>
</protein>
<dbReference type="InterPro" id="IPR005025">
    <property type="entry name" value="FMN_Rdtase-like_dom"/>
</dbReference>
<evidence type="ECO:0000256" key="1">
    <source>
        <dbReference type="ARBA" id="ARBA00001917"/>
    </source>
</evidence>
<name>A7IAN2_METB6</name>
<dbReference type="HOGENOM" id="CLU_050993_1_0_2"/>
<comment type="cofactor">
    <cofactor evidence="2">
        <name>[4Fe-4S] cluster</name>
        <dbReference type="ChEBI" id="CHEBI:49883"/>
    </cofactor>
</comment>
<dbReference type="SUPFAM" id="SSF52218">
    <property type="entry name" value="Flavoproteins"/>
    <property type="match status" value="1"/>
</dbReference>
<keyword evidence="8" id="KW-1185">Reference proteome</keyword>
<evidence type="ECO:0000256" key="2">
    <source>
        <dbReference type="ARBA" id="ARBA00001966"/>
    </source>
</evidence>
<reference evidence="8" key="1">
    <citation type="journal article" date="2015" name="Microbiology">
        <title>Genome of Methanoregula boonei 6A8 reveals adaptations to oligotrophic peatland environments.</title>
        <authorList>
            <person name="Braeuer S."/>
            <person name="Cadillo-Quiroz H."/>
            <person name="Kyrpides N."/>
            <person name="Woyke T."/>
            <person name="Goodwin L."/>
            <person name="Detter C."/>
            <person name="Podell S."/>
            <person name="Yavitt J.B."/>
            <person name="Zinder S.H."/>
        </authorList>
    </citation>
    <scope>NUCLEOTIDE SEQUENCE [LARGE SCALE GENOMIC DNA]</scope>
    <source>
        <strain evidence="8">DSM 21154 / JCM 14090 / 6A8</strain>
    </source>
</reference>
<dbReference type="GO" id="GO:0016491">
    <property type="term" value="F:oxidoreductase activity"/>
    <property type="evidence" value="ECO:0007669"/>
    <property type="project" value="InterPro"/>
</dbReference>
<sequence length="221" mass="23789">MKILAIHGSPRTTRSMTRQLAGFVLAGSAESGAETEMIDLADYRILPCTACEACTLNGICVNDDDMPELLARINEADALILGSPVYIDNVTGQMKVFFDRLADAIHYQQCAGKYGCAVATTGESGGDEVVAYLNHVLNYLGVISVGGMSVATGGGPEAVDAAEPAARALGKKLADAVRNGYSDPGQETEIEGNRAYFKTIVEENRDFRPDEFERWVRMGWI</sequence>
<dbReference type="Pfam" id="PF03358">
    <property type="entry name" value="FMN_red"/>
    <property type="match status" value="1"/>
</dbReference>
<dbReference type="InterPro" id="IPR029039">
    <property type="entry name" value="Flavoprotein-like_sf"/>
</dbReference>
<accession>A7IAN2</accession>
<dbReference type="PANTHER" id="PTHR43278">
    <property type="entry name" value="NAD(P)H-DEPENDENT FMN-CONTAINING OXIDOREDUCTASE YWQN-RELATED"/>
    <property type="match status" value="1"/>
</dbReference>
<dbReference type="STRING" id="456442.Mboo_2279"/>
<evidence type="ECO:0000313" key="7">
    <source>
        <dbReference type="EMBL" id="ABS56793.1"/>
    </source>
</evidence>
<dbReference type="eggNOG" id="arCOG02572">
    <property type="taxonomic scope" value="Archaea"/>
</dbReference>
<keyword evidence="4" id="KW-0288">FMN</keyword>
<dbReference type="Gene3D" id="3.40.50.360">
    <property type="match status" value="1"/>
</dbReference>
<dbReference type="OrthoDB" id="9059at2157"/>
<comment type="cofactor">
    <cofactor evidence="1">
        <name>FMN</name>
        <dbReference type="ChEBI" id="CHEBI:58210"/>
    </cofactor>
</comment>
<dbReference type="InterPro" id="IPR051796">
    <property type="entry name" value="ISF_SsuE-like"/>
</dbReference>
<gene>
    <name evidence="7" type="ordered locus">Mboo_2279</name>
</gene>
<evidence type="ECO:0000256" key="4">
    <source>
        <dbReference type="ARBA" id="ARBA00022643"/>
    </source>
</evidence>
<dbReference type="RefSeq" id="WP_012107853.1">
    <property type="nucleotide sequence ID" value="NC_009712.1"/>
</dbReference>
<evidence type="ECO:0000259" key="6">
    <source>
        <dbReference type="Pfam" id="PF03358"/>
    </source>
</evidence>
<comment type="similarity">
    <text evidence="5">Belongs to the SsuE family. Isf subfamily.</text>
</comment>
<keyword evidence="3" id="KW-0285">Flavoprotein</keyword>
<dbReference type="KEGG" id="mbn:Mboo_2279"/>
<dbReference type="AlphaFoldDB" id="A7IAN2"/>
<proteinExistence type="inferred from homology"/>
<dbReference type="Proteomes" id="UP000002408">
    <property type="component" value="Chromosome"/>
</dbReference>
<evidence type="ECO:0000256" key="3">
    <source>
        <dbReference type="ARBA" id="ARBA00022630"/>
    </source>
</evidence>
<dbReference type="GeneID" id="5411011"/>
<dbReference type="PANTHER" id="PTHR43278:SF1">
    <property type="entry name" value="IRON-SULFUR FLAVOPROTEIN MJ1083"/>
    <property type="match status" value="1"/>
</dbReference>